<keyword evidence="6 8" id="KW-1133">Transmembrane helix</keyword>
<proteinExistence type="inferred from homology"/>
<name>A0AA35CK24_9FIRM</name>
<evidence type="ECO:0000256" key="3">
    <source>
        <dbReference type="ARBA" id="ARBA00022448"/>
    </source>
</evidence>
<feature type="transmembrane region" description="Helical" evidence="8">
    <location>
        <begin position="105"/>
        <end position="123"/>
    </location>
</feature>
<evidence type="ECO:0000256" key="4">
    <source>
        <dbReference type="ARBA" id="ARBA00022544"/>
    </source>
</evidence>
<organism evidence="9 10">
    <name type="scientific">Caldinitratiruptor microaerophilus</name>
    <dbReference type="NCBI Taxonomy" id="671077"/>
    <lineage>
        <taxon>Bacteria</taxon>
        <taxon>Bacillati</taxon>
        <taxon>Bacillota</taxon>
        <taxon>Clostridia</taxon>
        <taxon>Eubacteriales</taxon>
        <taxon>Symbiobacteriaceae</taxon>
        <taxon>Caldinitratiruptor</taxon>
    </lineage>
</organism>
<evidence type="ECO:0008006" key="11">
    <source>
        <dbReference type="Google" id="ProtNLM"/>
    </source>
</evidence>
<evidence type="ECO:0000313" key="10">
    <source>
        <dbReference type="Proteomes" id="UP001163687"/>
    </source>
</evidence>
<evidence type="ECO:0000256" key="5">
    <source>
        <dbReference type="ARBA" id="ARBA00022692"/>
    </source>
</evidence>
<feature type="transmembrane region" description="Helical" evidence="8">
    <location>
        <begin position="179"/>
        <end position="199"/>
    </location>
</feature>
<keyword evidence="7 8" id="KW-0472">Membrane</keyword>
<comment type="similarity">
    <text evidence="2">Belongs to the amino acid-polyamine-organocation (APC) superfamily. Spore germination protein (SGP) (TC 2.A.3.9) family.</text>
</comment>
<comment type="subcellular location">
    <subcellularLocation>
        <location evidence="1">Membrane</location>
        <topology evidence="1">Multi-pass membrane protein</topology>
    </subcellularLocation>
</comment>
<evidence type="ECO:0000256" key="8">
    <source>
        <dbReference type="SAM" id="Phobius"/>
    </source>
</evidence>
<feature type="transmembrane region" description="Helical" evidence="8">
    <location>
        <begin position="294"/>
        <end position="314"/>
    </location>
</feature>
<dbReference type="InterPro" id="IPR004761">
    <property type="entry name" value="Spore_GerAB"/>
</dbReference>
<gene>
    <name evidence="9" type="ORF">caldi_09180</name>
</gene>
<evidence type="ECO:0000313" key="9">
    <source>
        <dbReference type="EMBL" id="BDG59828.1"/>
    </source>
</evidence>
<feature type="transmembrane region" description="Helical" evidence="8">
    <location>
        <begin position="143"/>
        <end position="167"/>
    </location>
</feature>
<keyword evidence="5 8" id="KW-0812">Transmembrane</keyword>
<dbReference type="Proteomes" id="UP001163687">
    <property type="component" value="Chromosome"/>
</dbReference>
<evidence type="ECO:0000256" key="1">
    <source>
        <dbReference type="ARBA" id="ARBA00004141"/>
    </source>
</evidence>
<dbReference type="GO" id="GO:0016020">
    <property type="term" value="C:membrane"/>
    <property type="evidence" value="ECO:0007669"/>
    <property type="project" value="UniProtKB-SubCell"/>
</dbReference>
<protein>
    <recommendedName>
        <fullName evidence="11">Spore germination protein</fullName>
    </recommendedName>
</protein>
<dbReference type="Pfam" id="PF03845">
    <property type="entry name" value="Spore_permease"/>
    <property type="match status" value="1"/>
</dbReference>
<keyword evidence="4" id="KW-0309">Germination</keyword>
<evidence type="ECO:0000256" key="2">
    <source>
        <dbReference type="ARBA" id="ARBA00007998"/>
    </source>
</evidence>
<reference evidence="9" key="1">
    <citation type="submission" date="2022-03" db="EMBL/GenBank/DDBJ databases">
        <title>Complete genome sequence of Caldinitratiruptor microaerophilus.</title>
        <authorList>
            <person name="Mukaiyama R."/>
            <person name="Nishiyama T."/>
            <person name="Ueda K."/>
        </authorList>
    </citation>
    <scope>NUCLEOTIDE SEQUENCE</scope>
    <source>
        <strain evidence="9">JCM 16183</strain>
    </source>
</reference>
<feature type="transmembrane region" description="Helical" evidence="8">
    <location>
        <begin position="233"/>
        <end position="254"/>
    </location>
</feature>
<feature type="transmembrane region" description="Helical" evidence="8">
    <location>
        <begin position="266"/>
        <end position="282"/>
    </location>
</feature>
<keyword evidence="10" id="KW-1185">Reference proteome</keyword>
<dbReference type="EMBL" id="AP025628">
    <property type="protein sequence ID" value="BDG59828.1"/>
    <property type="molecule type" value="Genomic_DNA"/>
</dbReference>
<dbReference type="PANTHER" id="PTHR34975:SF2">
    <property type="entry name" value="SPORE GERMINATION PROTEIN A2"/>
    <property type="match status" value="1"/>
</dbReference>
<dbReference type="PANTHER" id="PTHR34975">
    <property type="entry name" value="SPORE GERMINATION PROTEIN A2"/>
    <property type="match status" value="1"/>
</dbReference>
<dbReference type="AlphaFoldDB" id="A0AA35CK24"/>
<dbReference type="GO" id="GO:0009847">
    <property type="term" value="P:spore germination"/>
    <property type="evidence" value="ECO:0007669"/>
    <property type="project" value="InterPro"/>
</dbReference>
<accession>A0AA35CK24</accession>
<feature type="transmembrane region" description="Helical" evidence="8">
    <location>
        <begin position="79"/>
        <end position="98"/>
    </location>
</feature>
<evidence type="ECO:0000256" key="7">
    <source>
        <dbReference type="ARBA" id="ARBA00023136"/>
    </source>
</evidence>
<dbReference type="KEGG" id="cmic:caldi_09180"/>
<keyword evidence="3" id="KW-0813">Transport</keyword>
<sequence length="329" mass="35871">MVAVLAGVTAWLAGLVVAGLSRRFAPVSVFRYAGVLVGPWLGKALGGAIVLTALVNAPVDLRVAVQALFGVFYQQTPPWVVVIISAVGALALVWWGPVRLARLQPLLLGIVGAVTMLQVPFLWQRSEWRLLLPVRFEDVAVGSRAFLAALGTFRLPLMLAWVVALLEEPHRALELYTKGFWLGWLLVFPMVAFPVAIFGPEGARELNNPFPYVLSIIRLPNFPVEKVDYLARLTYSLTALVVVALFYHMVAAGVGELTRTRRDRPVLALAAAASVLLTVWMLPDEPGERLSRAVLVATLALETGFVVLWALGRLRRPSPATLRRSTDGG</sequence>
<evidence type="ECO:0000256" key="6">
    <source>
        <dbReference type="ARBA" id="ARBA00022989"/>
    </source>
</evidence>